<gene>
    <name evidence="1" type="ORF">PHYPA_002075</name>
</gene>
<accession>A0A2K1KZS7</accession>
<dbReference type="EMBL" id="ABEU02000002">
    <property type="protein sequence ID" value="PNR59284.1"/>
    <property type="molecule type" value="Genomic_DNA"/>
</dbReference>
<dbReference type="EnsemblPlants" id="Pp3c2_2150V3.1">
    <property type="protein sequence ID" value="Pp3c2_2150V3.1"/>
    <property type="gene ID" value="Pp3c2_2150"/>
</dbReference>
<evidence type="ECO:0000313" key="1">
    <source>
        <dbReference type="EMBL" id="PNR59284.1"/>
    </source>
</evidence>
<keyword evidence="3" id="KW-1185">Reference proteome</keyword>
<reference evidence="1 3" key="1">
    <citation type="journal article" date="2008" name="Science">
        <title>The Physcomitrella genome reveals evolutionary insights into the conquest of land by plants.</title>
        <authorList>
            <person name="Rensing S."/>
            <person name="Lang D."/>
            <person name="Zimmer A."/>
            <person name="Terry A."/>
            <person name="Salamov A."/>
            <person name="Shapiro H."/>
            <person name="Nishiyama T."/>
            <person name="Perroud P.-F."/>
            <person name="Lindquist E."/>
            <person name="Kamisugi Y."/>
            <person name="Tanahashi T."/>
            <person name="Sakakibara K."/>
            <person name="Fujita T."/>
            <person name="Oishi K."/>
            <person name="Shin-I T."/>
            <person name="Kuroki Y."/>
            <person name="Toyoda A."/>
            <person name="Suzuki Y."/>
            <person name="Hashimoto A."/>
            <person name="Yamaguchi K."/>
            <person name="Sugano A."/>
            <person name="Kohara Y."/>
            <person name="Fujiyama A."/>
            <person name="Anterola A."/>
            <person name="Aoki S."/>
            <person name="Ashton N."/>
            <person name="Barbazuk W.B."/>
            <person name="Barker E."/>
            <person name="Bennetzen J."/>
            <person name="Bezanilla M."/>
            <person name="Blankenship R."/>
            <person name="Cho S.H."/>
            <person name="Dutcher S."/>
            <person name="Estelle M."/>
            <person name="Fawcett J.A."/>
            <person name="Gundlach H."/>
            <person name="Hanada K."/>
            <person name="Heyl A."/>
            <person name="Hicks K.A."/>
            <person name="Hugh J."/>
            <person name="Lohr M."/>
            <person name="Mayer K."/>
            <person name="Melkozernov A."/>
            <person name="Murata T."/>
            <person name="Nelson D."/>
            <person name="Pils B."/>
            <person name="Prigge M."/>
            <person name="Reiss B."/>
            <person name="Renner T."/>
            <person name="Rombauts S."/>
            <person name="Rushton P."/>
            <person name="Sanderfoot A."/>
            <person name="Schween G."/>
            <person name="Shiu S.-H."/>
            <person name="Stueber K."/>
            <person name="Theodoulou F.L."/>
            <person name="Tu H."/>
            <person name="Van de Peer Y."/>
            <person name="Verrier P.J."/>
            <person name="Waters E."/>
            <person name="Wood A."/>
            <person name="Yang L."/>
            <person name="Cove D."/>
            <person name="Cuming A."/>
            <person name="Hasebe M."/>
            <person name="Lucas S."/>
            <person name="Mishler D.B."/>
            <person name="Reski R."/>
            <person name="Grigoriev I."/>
            <person name="Quatrano R.S."/>
            <person name="Boore J.L."/>
        </authorList>
    </citation>
    <scope>NUCLEOTIDE SEQUENCE [LARGE SCALE GENOMIC DNA]</scope>
    <source>
        <strain evidence="2 3">cv. Gransden 2004</strain>
    </source>
</reference>
<dbReference type="AlphaFoldDB" id="A0A2K1KZS7"/>
<reference evidence="2" key="3">
    <citation type="submission" date="2020-12" db="UniProtKB">
        <authorList>
            <consortium name="EnsemblPlants"/>
        </authorList>
    </citation>
    <scope>IDENTIFICATION</scope>
</reference>
<evidence type="ECO:0000313" key="2">
    <source>
        <dbReference type="EnsemblPlants" id="Pp3c2_1120V3.4"/>
    </source>
</evidence>
<dbReference type="Gramene" id="Pp3c2_2150V3.2">
    <property type="protein sequence ID" value="Pp3c2_2150V3.2"/>
    <property type="gene ID" value="Pp3c2_2150"/>
</dbReference>
<organism evidence="1">
    <name type="scientific">Physcomitrium patens</name>
    <name type="common">Spreading-leaved earth moss</name>
    <name type="synonym">Physcomitrella patens</name>
    <dbReference type="NCBI Taxonomy" id="3218"/>
    <lineage>
        <taxon>Eukaryota</taxon>
        <taxon>Viridiplantae</taxon>
        <taxon>Streptophyta</taxon>
        <taxon>Embryophyta</taxon>
        <taxon>Bryophyta</taxon>
        <taxon>Bryophytina</taxon>
        <taxon>Bryopsida</taxon>
        <taxon>Funariidae</taxon>
        <taxon>Funariales</taxon>
        <taxon>Funariaceae</taxon>
        <taxon>Physcomitrium</taxon>
    </lineage>
</organism>
<proteinExistence type="predicted"/>
<dbReference type="Gramene" id="Pp3c2_2150V3.1">
    <property type="protein sequence ID" value="Pp3c2_2150V3.1"/>
    <property type="gene ID" value="Pp3c2_2150"/>
</dbReference>
<dbReference type="Proteomes" id="UP000006727">
    <property type="component" value="Chromosome 2"/>
</dbReference>
<evidence type="ECO:0000313" key="3">
    <source>
        <dbReference type="Proteomes" id="UP000006727"/>
    </source>
</evidence>
<dbReference type="Gramene" id="Pp3c2_1120V3.4">
    <property type="protein sequence ID" value="Pp3c2_1120V3.4"/>
    <property type="gene ID" value="Pp3c2_1120"/>
</dbReference>
<dbReference type="EnsemblPlants" id="Pp3c2_1120V3.4">
    <property type="protein sequence ID" value="Pp3c2_1120V3.4"/>
    <property type="gene ID" value="Pp3c2_1120"/>
</dbReference>
<name>A0A2K1KZS7_PHYPA</name>
<sequence>MKHVRPRYSVPVDLQSTLLCTADCASLPRCASLNSSRKMRKACGSGIVDKNGKNVFYQHQKHQ</sequence>
<protein>
    <submittedName>
        <fullName evidence="1 2">Uncharacterized protein</fullName>
    </submittedName>
</protein>
<reference evidence="1 3" key="2">
    <citation type="journal article" date="2018" name="Plant J.">
        <title>The Physcomitrella patens chromosome-scale assembly reveals moss genome structure and evolution.</title>
        <authorList>
            <person name="Lang D."/>
            <person name="Ullrich K.K."/>
            <person name="Murat F."/>
            <person name="Fuchs J."/>
            <person name="Jenkins J."/>
            <person name="Haas F.B."/>
            <person name="Piednoel M."/>
            <person name="Gundlach H."/>
            <person name="Van Bel M."/>
            <person name="Meyberg R."/>
            <person name="Vives C."/>
            <person name="Morata J."/>
            <person name="Symeonidi A."/>
            <person name="Hiss M."/>
            <person name="Muchero W."/>
            <person name="Kamisugi Y."/>
            <person name="Saleh O."/>
            <person name="Blanc G."/>
            <person name="Decker E.L."/>
            <person name="van Gessel N."/>
            <person name="Grimwood J."/>
            <person name="Hayes R.D."/>
            <person name="Graham S.W."/>
            <person name="Gunter L.E."/>
            <person name="McDaniel S.F."/>
            <person name="Hoernstein S.N.W."/>
            <person name="Larsson A."/>
            <person name="Li F.W."/>
            <person name="Perroud P.F."/>
            <person name="Phillips J."/>
            <person name="Ranjan P."/>
            <person name="Rokshar D.S."/>
            <person name="Rothfels C.J."/>
            <person name="Schneider L."/>
            <person name="Shu S."/>
            <person name="Stevenson D.W."/>
            <person name="Thummler F."/>
            <person name="Tillich M."/>
            <person name="Villarreal Aguilar J.C."/>
            <person name="Widiez T."/>
            <person name="Wong G.K."/>
            <person name="Wymore A."/>
            <person name="Zhang Y."/>
            <person name="Zimmer A.D."/>
            <person name="Quatrano R.S."/>
            <person name="Mayer K.F.X."/>
            <person name="Goodstein D."/>
            <person name="Casacuberta J.M."/>
            <person name="Vandepoele K."/>
            <person name="Reski R."/>
            <person name="Cuming A.C."/>
            <person name="Tuskan G.A."/>
            <person name="Maumus F."/>
            <person name="Salse J."/>
            <person name="Schmutz J."/>
            <person name="Rensing S.A."/>
        </authorList>
    </citation>
    <scope>NUCLEOTIDE SEQUENCE [LARGE SCALE GENOMIC DNA]</scope>
    <source>
        <strain evidence="2 3">cv. Gransden 2004</strain>
    </source>
</reference>
<dbReference type="EnsemblPlants" id="Pp3c2_2150V3.2">
    <property type="protein sequence ID" value="Pp3c2_2150V3.2"/>
    <property type="gene ID" value="Pp3c2_2150"/>
</dbReference>